<evidence type="ECO:0000256" key="1">
    <source>
        <dbReference type="ARBA" id="ARBA00004953"/>
    </source>
</evidence>
<dbReference type="PANTHER" id="PTHR45790">
    <property type="entry name" value="SIROHEME SYNTHASE-RELATED"/>
    <property type="match status" value="1"/>
</dbReference>
<dbReference type="GO" id="GO:0009236">
    <property type="term" value="P:cobalamin biosynthetic process"/>
    <property type="evidence" value="ECO:0007669"/>
    <property type="project" value="UniProtKB-UniPathway"/>
</dbReference>
<proteinExistence type="inferred from homology"/>
<evidence type="ECO:0000259" key="8">
    <source>
        <dbReference type="Pfam" id="PF00590"/>
    </source>
</evidence>
<dbReference type="PROSITE" id="PS00840">
    <property type="entry name" value="SUMT_2"/>
    <property type="match status" value="1"/>
</dbReference>
<feature type="region of interest" description="Disordered" evidence="7">
    <location>
        <begin position="261"/>
        <end position="281"/>
    </location>
</feature>
<dbReference type="InterPro" id="IPR035996">
    <property type="entry name" value="4pyrrol_Methylase_sf"/>
</dbReference>
<reference evidence="9" key="1">
    <citation type="submission" date="2018-05" db="EMBL/GenBank/DDBJ databases">
        <authorList>
            <person name="Lanie J.A."/>
            <person name="Ng W.-L."/>
            <person name="Kazmierczak K.M."/>
            <person name="Andrzejewski T.M."/>
            <person name="Davidsen T.M."/>
            <person name="Wayne K.J."/>
            <person name="Tettelin H."/>
            <person name="Glass J.I."/>
            <person name="Rusch D."/>
            <person name="Podicherti R."/>
            <person name="Tsui H.-C.T."/>
            <person name="Winkler M.E."/>
        </authorList>
    </citation>
    <scope>NUCLEOTIDE SEQUENCE</scope>
</reference>
<dbReference type="InterPro" id="IPR006362">
    <property type="entry name" value="Cbl_synth_CobM/CibF"/>
</dbReference>
<organism evidence="9">
    <name type="scientific">marine metagenome</name>
    <dbReference type="NCBI Taxonomy" id="408172"/>
    <lineage>
        <taxon>unclassified sequences</taxon>
        <taxon>metagenomes</taxon>
        <taxon>ecological metagenomes</taxon>
    </lineage>
</organism>
<evidence type="ECO:0000256" key="3">
    <source>
        <dbReference type="ARBA" id="ARBA00022573"/>
    </source>
</evidence>
<feature type="compositionally biased region" description="Acidic residues" evidence="7">
    <location>
        <begin position="269"/>
        <end position="281"/>
    </location>
</feature>
<dbReference type="InterPro" id="IPR000878">
    <property type="entry name" value="4pyrrol_Mease"/>
</dbReference>
<dbReference type="AlphaFoldDB" id="A0A382H7W7"/>
<evidence type="ECO:0000256" key="6">
    <source>
        <dbReference type="ARBA" id="ARBA00022691"/>
    </source>
</evidence>
<dbReference type="InterPro" id="IPR014777">
    <property type="entry name" value="4pyrrole_Mease_sub1"/>
</dbReference>
<gene>
    <name evidence="9" type="ORF">METZ01_LOCUS236079</name>
</gene>
<keyword evidence="3" id="KW-0169">Cobalamin biosynthesis</keyword>
<evidence type="ECO:0000313" key="9">
    <source>
        <dbReference type="EMBL" id="SVB83225.1"/>
    </source>
</evidence>
<dbReference type="GO" id="GO:0032259">
    <property type="term" value="P:methylation"/>
    <property type="evidence" value="ECO:0007669"/>
    <property type="project" value="UniProtKB-KW"/>
</dbReference>
<dbReference type="InterPro" id="IPR050161">
    <property type="entry name" value="Siro_Cobalamin_biosynth"/>
</dbReference>
<evidence type="ECO:0000256" key="5">
    <source>
        <dbReference type="ARBA" id="ARBA00022679"/>
    </source>
</evidence>
<dbReference type="Gene3D" id="3.30.950.10">
    <property type="entry name" value="Methyltransferase, Cobalt-precorrin-4 Transmethylase, Domain 2"/>
    <property type="match status" value="1"/>
</dbReference>
<dbReference type="PANTHER" id="PTHR45790:SF4">
    <property type="entry name" value="COBALT-PRECORRIN-4 C(11)-METHYLTRANSFERASE"/>
    <property type="match status" value="1"/>
</dbReference>
<dbReference type="GO" id="GO:0046026">
    <property type="term" value="F:precorrin-4 C11-methyltransferase activity"/>
    <property type="evidence" value="ECO:0007669"/>
    <property type="project" value="InterPro"/>
</dbReference>
<keyword evidence="5" id="KW-0808">Transferase</keyword>
<dbReference type="Pfam" id="PF00590">
    <property type="entry name" value="TP_methylase"/>
    <property type="match status" value="1"/>
</dbReference>
<evidence type="ECO:0000256" key="2">
    <source>
        <dbReference type="ARBA" id="ARBA00005879"/>
    </source>
</evidence>
<feature type="domain" description="Tetrapyrrole methylase" evidence="8">
    <location>
        <begin position="7"/>
        <end position="213"/>
    </location>
</feature>
<protein>
    <recommendedName>
        <fullName evidence="8">Tetrapyrrole methylase domain-containing protein</fullName>
    </recommendedName>
</protein>
<dbReference type="InterPro" id="IPR014776">
    <property type="entry name" value="4pyrrole_Mease_sub2"/>
</dbReference>
<dbReference type="EMBL" id="UINC01059612">
    <property type="protein sequence ID" value="SVB83225.1"/>
    <property type="molecule type" value="Genomic_DNA"/>
</dbReference>
<sequence>MTQPQGKVYIVGGGPGDPELLTLKAKSVIESADVIIYADSLVHPSVVDFAKPGAEVHGSKTLNLGEIMDLTRAAVRQGKTVARIQSGDPSIYGAVLEQMRLLEAEHVDYEIIPGVCSAFAAAARLKVELTVPGGPQSIIMTRAEGRVSMPDGEQLKDLAAHGTSLILFLSVSRMVSVVRQLLEAGYTESTPVAVVYRVGWPDEIVIRSTLSDIAEKVRDGKFTLQALVMVGEAMDPNLIHQVPTAANGVASSHLYSSDYTHLYRTGDGESPDDEEGGSDGD</sequence>
<dbReference type="UniPathway" id="UPA00148"/>
<dbReference type="CDD" id="cd11641">
    <property type="entry name" value="Precorrin-4_C11-MT"/>
    <property type="match status" value="1"/>
</dbReference>
<evidence type="ECO:0000256" key="4">
    <source>
        <dbReference type="ARBA" id="ARBA00022603"/>
    </source>
</evidence>
<evidence type="ECO:0000256" key="7">
    <source>
        <dbReference type="SAM" id="MobiDB-lite"/>
    </source>
</evidence>
<dbReference type="Gene3D" id="3.40.1010.10">
    <property type="entry name" value="Cobalt-precorrin-4 Transmethylase, Domain 1"/>
    <property type="match status" value="1"/>
</dbReference>
<comment type="pathway">
    <text evidence="1">Cofactor biosynthesis; adenosylcobalamin biosynthesis.</text>
</comment>
<name>A0A382H7W7_9ZZZZ</name>
<keyword evidence="6" id="KW-0949">S-adenosyl-L-methionine</keyword>
<comment type="similarity">
    <text evidence="2">Belongs to the precorrin methyltransferase family.</text>
</comment>
<dbReference type="NCBIfam" id="TIGR01465">
    <property type="entry name" value="cobM_cbiF"/>
    <property type="match status" value="1"/>
</dbReference>
<keyword evidence="4" id="KW-0489">Methyltransferase</keyword>
<dbReference type="InterPro" id="IPR003043">
    <property type="entry name" value="Uropor_MeTrfase_CS"/>
</dbReference>
<accession>A0A382H7W7</accession>
<dbReference type="SUPFAM" id="SSF53790">
    <property type="entry name" value="Tetrapyrrole methylase"/>
    <property type="match status" value="1"/>
</dbReference>